<proteinExistence type="predicted"/>
<accession>A0AAT9V7R3</accession>
<evidence type="ECO:0000313" key="1">
    <source>
        <dbReference type="EMBL" id="WJJ55377.1"/>
    </source>
</evidence>
<sequence>MAIMTTIYKCGHHSLEKYGWLESDETINVSMLCPSCRKAEIEAKKANSKIKTYYVVDRVEYFGRSGVRHVTKVVSKVYPHEEWITTIKARNIDEARKLWNEKSLGLQLREAMEIAKKVAPNGDHGSIVDALMENFECNGLIYQRWLNGDNITAKDVYAVVVAHLRHTETDYDNALERGEYARQEYNDHDTAREIMGWE</sequence>
<name>A0AAT9V7R3_9CAUD</name>
<protein>
    <submittedName>
        <fullName evidence="1">Uncharacterized protein</fullName>
    </submittedName>
</protein>
<organism evidence="1">
    <name type="scientific">Alicyclobacillus phage KKP_3916</name>
    <dbReference type="NCBI Taxonomy" id="3040651"/>
    <lineage>
        <taxon>Viruses</taxon>
        <taxon>Duplodnaviria</taxon>
        <taxon>Heunggongvirae</taxon>
        <taxon>Uroviricota</taxon>
        <taxon>Caudoviricetes</taxon>
    </lineage>
</organism>
<gene>
    <name evidence="1" type="ORF">QB910_000133</name>
</gene>
<reference evidence="1" key="1">
    <citation type="submission" date="2023-04" db="EMBL/GenBank/DDBJ databases">
        <title>Characterization and genome study of newly isolated Alicyclobacillus-specific phaga.</title>
        <authorList>
            <person name="Shymialevich D."/>
            <person name="Wojcicki M."/>
            <person name="Srednicka P."/>
            <person name="Swider O."/>
        </authorList>
    </citation>
    <scope>NUCLEOTIDE SEQUENCE</scope>
</reference>
<dbReference type="EMBL" id="OQ846916">
    <property type="protein sequence ID" value="WJJ55377.1"/>
    <property type="molecule type" value="Genomic_DNA"/>
</dbReference>